<feature type="non-terminal residue" evidence="2">
    <location>
        <position position="1"/>
    </location>
</feature>
<reference evidence="2 3" key="1">
    <citation type="journal article" date="2006" name="Science">
        <title>Phytophthora genome sequences uncover evolutionary origins and mechanisms of pathogenesis.</title>
        <authorList>
            <person name="Tyler B.M."/>
            <person name="Tripathy S."/>
            <person name="Zhang X."/>
            <person name="Dehal P."/>
            <person name="Jiang R.H."/>
            <person name="Aerts A."/>
            <person name="Arredondo F.D."/>
            <person name="Baxter L."/>
            <person name="Bensasson D."/>
            <person name="Beynon J.L."/>
            <person name="Chapman J."/>
            <person name="Damasceno C.M."/>
            <person name="Dorrance A.E."/>
            <person name="Dou D."/>
            <person name="Dickerman A.W."/>
            <person name="Dubchak I.L."/>
            <person name="Garbelotto M."/>
            <person name="Gijzen M."/>
            <person name="Gordon S.G."/>
            <person name="Govers F."/>
            <person name="Grunwald N.J."/>
            <person name="Huang W."/>
            <person name="Ivors K.L."/>
            <person name="Jones R.W."/>
            <person name="Kamoun S."/>
            <person name="Krampis K."/>
            <person name="Lamour K.H."/>
            <person name="Lee M.K."/>
            <person name="McDonald W.H."/>
            <person name="Medina M."/>
            <person name="Meijer H.J."/>
            <person name="Nordberg E.K."/>
            <person name="Maclean D.J."/>
            <person name="Ospina-Giraldo M.D."/>
            <person name="Morris P.F."/>
            <person name="Phuntumart V."/>
            <person name="Putnam N.H."/>
            <person name="Rash S."/>
            <person name="Rose J.K."/>
            <person name="Sakihama Y."/>
            <person name="Salamov A.A."/>
            <person name="Savidor A."/>
            <person name="Scheuring C.F."/>
            <person name="Smith B.M."/>
            <person name="Sobral B.W."/>
            <person name="Terry A."/>
            <person name="Torto-Alalibo T.A."/>
            <person name="Win J."/>
            <person name="Xu Z."/>
            <person name="Zhang H."/>
            <person name="Grigoriev I.V."/>
            <person name="Rokhsar D.S."/>
            <person name="Boore J.L."/>
        </authorList>
    </citation>
    <scope>NUCLEOTIDE SEQUENCE [LARGE SCALE GENOMIC DNA]</scope>
    <source>
        <strain evidence="2 3">P6497</strain>
    </source>
</reference>
<name>G4YJA4_PHYSP</name>
<dbReference type="AlphaFoldDB" id="G4YJA4"/>
<dbReference type="InParanoid" id="G4YJA4"/>
<keyword evidence="3" id="KW-1185">Reference proteome</keyword>
<organism evidence="2 3">
    <name type="scientific">Phytophthora sojae (strain P6497)</name>
    <name type="common">Soybean stem and root rot agent</name>
    <name type="synonym">Phytophthora megasperma f. sp. glycines</name>
    <dbReference type="NCBI Taxonomy" id="1094619"/>
    <lineage>
        <taxon>Eukaryota</taxon>
        <taxon>Sar</taxon>
        <taxon>Stramenopiles</taxon>
        <taxon>Oomycota</taxon>
        <taxon>Peronosporomycetes</taxon>
        <taxon>Peronosporales</taxon>
        <taxon>Peronosporaceae</taxon>
        <taxon>Phytophthora</taxon>
    </lineage>
</organism>
<accession>G4YJA4</accession>
<dbReference type="RefSeq" id="XP_009516713.1">
    <property type="nucleotide sequence ID" value="XM_009518418.1"/>
</dbReference>
<dbReference type="EMBL" id="JH159151">
    <property type="protein sequence ID" value="EGZ29438.1"/>
    <property type="molecule type" value="Genomic_DNA"/>
</dbReference>
<dbReference type="PANTHER" id="PTHR34415">
    <property type="entry name" value="INTEGRASE CATALYTIC DOMAIN-CONTAINING PROTEIN"/>
    <property type="match status" value="1"/>
</dbReference>
<evidence type="ECO:0000256" key="1">
    <source>
        <dbReference type="SAM" id="MobiDB-lite"/>
    </source>
</evidence>
<dbReference type="GeneID" id="20650513"/>
<feature type="non-terminal residue" evidence="2">
    <location>
        <position position="236"/>
    </location>
</feature>
<protein>
    <submittedName>
        <fullName evidence="2">Uncharacterized protein</fullName>
    </submittedName>
</protein>
<dbReference type="Proteomes" id="UP000002640">
    <property type="component" value="Unassembled WGS sequence"/>
</dbReference>
<sequence>ESDDPDNSADEDWSEKEMSAEEDDEDERLTGESVESASEDEEDISINLIEVDLRQKVAALIQADACERRCLEGTAREIKWLVCSLSQMTRSERVTSIYTMLALLMQTDTVERRRGGGAREKFHYYLPFIGQVCRPSFAKCLDVAPLTIQRYKGRVRDGNIAPEAHGNKLNKHAAKADVVWLVEWFQEFAAGVGDVVLVCIRLQKTVDGKITKYCSRENYTLLPAIFTWGAIDDEMH</sequence>
<feature type="region of interest" description="Disordered" evidence="1">
    <location>
        <begin position="1"/>
        <end position="41"/>
    </location>
</feature>
<evidence type="ECO:0000313" key="2">
    <source>
        <dbReference type="EMBL" id="EGZ29438.1"/>
    </source>
</evidence>
<feature type="compositionally biased region" description="Acidic residues" evidence="1">
    <location>
        <begin position="1"/>
        <end position="27"/>
    </location>
</feature>
<gene>
    <name evidence="2" type="ORF">PHYSODRAFT_375757</name>
</gene>
<evidence type="ECO:0000313" key="3">
    <source>
        <dbReference type="Proteomes" id="UP000002640"/>
    </source>
</evidence>
<proteinExistence type="predicted"/>
<dbReference type="KEGG" id="psoj:PHYSODRAFT_375757"/>
<dbReference type="PANTHER" id="PTHR34415:SF1">
    <property type="entry name" value="INTEGRASE CATALYTIC DOMAIN-CONTAINING PROTEIN"/>
    <property type="match status" value="1"/>
</dbReference>